<organism evidence="6 7">
    <name type="scientific">Petrolisthes cinctipes</name>
    <name type="common">Flat porcelain crab</name>
    <dbReference type="NCBI Taxonomy" id="88211"/>
    <lineage>
        <taxon>Eukaryota</taxon>
        <taxon>Metazoa</taxon>
        <taxon>Ecdysozoa</taxon>
        <taxon>Arthropoda</taxon>
        <taxon>Crustacea</taxon>
        <taxon>Multicrustacea</taxon>
        <taxon>Malacostraca</taxon>
        <taxon>Eumalacostraca</taxon>
        <taxon>Eucarida</taxon>
        <taxon>Decapoda</taxon>
        <taxon>Pleocyemata</taxon>
        <taxon>Anomura</taxon>
        <taxon>Galatheoidea</taxon>
        <taxon>Porcellanidae</taxon>
        <taxon>Petrolisthes</taxon>
    </lineage>
</organism>
<dbReference type="EMBL" id="JAWQEG010002765">
    <property type="protein sequence ID" value="KAK3869872.1"/>
    <property type="molecule type" value="Genomic_DNA"/>
</dbReference>
<evidence type="ECO:0000313" key="6">
    <source>
        <dbReference type="EMBL" id="KAK3869872.1"/>
    </source>
</evidence>
<reference evidence="6" key="1">
    <citation type="submission" date="2023-10" db="EMBL/GenBank/DDBJ databases">
        <title>Genome assemblies of two species of porcelain crab, Petrolisthes cinctipes and Petrolisthes manimaculis (Anomura: Porcellanidae).</title>
        <authorList>
            <person name="Angst P."/>
        </authorList>
    </citation>
    <scope>NUCLEOTIDE SEQUENCE</scope>
    <source>
        <strain evidence="6">PB745_01</strain>
        <tissue evidence="6">Gill</tissue>
    </source>
</reference>
<accession>A0AAE1KCY5</accession>
<keyword evidence="3 5" id="KW-0496">Mitochondrion</keyword>
<sequence length="86" mass="10235">MHPDLSPHLHTDECNKLISDLHSCHQQNKFMKFLGTCNDIDRAVLKCLKSERLLRRDNNRIAGEERRKKIHAKIKEGHDWRDMMDD</sequence>
<evidence type="ECO:0000256" key="5">
    <source>
        <dbReference type="RuleBase" id="RU364104"/>
    </source>
</evidence>
<comment type="subcellular location">
    <subcellularLocation>
        <location evidence="1 5">Mitochondrion</location>
    </subcellularLocation>
</comment>
<dbReference type="AlphaFoldDB" id="A0AAE1KCY5"/>
<dbReference type="GO" id="GO:0005739">
    <property type="term" value="C:mitochondrion"/>
    <property type="evidence" value="ECO:0007669"/>
    <property type="project" value="UniProtKB-SubCell"/>
</dbReference>
<gene>
    <name evidence="6" type="ORF">Pcinc_024851</name>
</gene>
<name>A0AAE1KCY5_PETCI</name>
<evidence type="ECO:0000256" key="4">
    <source>
        <dbReference type="ARBA" id="ARBA00023157"/>
    </source>
</evidence>
<dbReference type="Proteomes" id="UP001286313">
    <property type="component" value="Unassembled WGS sequence"/>
</dbReference>
<protein>
    <recommendedName>
        <fullName evidence="5">COX assembly mitochondrial protein</fullName>
    </recommendedName>
</protein>
<comment type="caution">
    <text evidence="6">The sequence shown here is derived from an EMBL/GenBank/DDBJ whole genome shotgun (WGS) entry which is preliminary data.</text>
</comment>
<proteinExistence type="inferred from homology"/>
<dbReference type="PANTHER" id="PTHR22977:SF1">
    <property type="entry name" value="COX ASSEMBLY MITOCHONDRIAL PROTEIN 2 HOMOLOG"/>
    <property type="match status" value="1"/>
</dbReference>
<evidence type="ECO:0000313" key="7">
    <source>
        <dbReference type="Proteomes" id="UP001286313"/>
    </source>
</evidence>
<evidence type="ECO:0000256" key="2">
    <source>
        <dbReference type="ARBA" id="ARBA00007347"/>
    </source>
</evidence>
<dbReference type="PANTHER" id="PTHR22977">
    <property type="entry name" value="COX ASSEMBLY MITOCHONDRIAL PROTEIN"/>
    <property type="match status" value="1"/>
</dbReference>
<keyword evidence="7" id="KW-1185">Reference proteome</keyword>
<dbReference type="PROSITE" id="PS51808">
    <property type="entry name" value="CHCH"/>
    <property type="match status" value="1"/>
</dbReference>
<evidence type="ECO:0000256" key="1">
    <source>
        <dbReference type="ARBA" id="ARBA00004173"/>
    </source>
</evidence>
<keyword evidence="4" id="KW-1015">Disulfide bond</keyword>
<dbReference type="Pfam" id="PF08583">
    <property type="entry name" value="Cmc1"/>
    <property type="match status" value="1"/>
</dbReference>
<comment type="similarity">
    <text evidence="2 5">Belongs to the CMC family.</text>
</comment>
<dbReference type="InterPro" id="IPR013892">
    <property type="entry name" value="Cyt_c_biogenesis_Cmc1-like"/>
</dbReference>
<evidence type="ECO:0000256" key="3">
    <source>
        <dbReference type="ARBA" id="ARBA00023128"/>
    </source>
</evidence>